<dbReference type="AlphaFoldDB" id="A0A0F9NQX6"/>
<feature type="region of interest" description="Disordered" evidence="1">
    <location>
        <begin position="14"/>
        <end position="33"/>
    </location>
</feature>
<comment type="caution">
    <text evidence="2">The sequence shown here is derived from an EMBL/GenBank/DDBJ whole genome shotgun (WGS) entry which is preliminary data.</text>
</comment>
<evidence type="ECO:0000256" key="1">
    <source>
        <dbReference type="SAM" id="MobiDB-lite"/>
    </source>
</evidence>
<organism evidence="2">
    <name type="scientific">marine sediment metagenome</name>
    <dbReference type="NCBI Taxonomy" id="412755"/>
    <lineage>
        <taxon>unclassified sequences</taxon>
        <taxon>metagenomes</taxon>
        <taxon>ecological metagenomes</taxon>
    </lineage>
</organism>
<evidence type="ECO:0000313" key="2">
    <source>
        <dbReference type="EMBL" id="KKM91240.1"/>
    </source>
</evidence>
<dbReference type="EMBL" id="LAZR01006564">
    <property type="protein sequence ID" value="KKM91240.1"/>
    <property type="molecule type" value="Genomic_DNA"/>
</dbReference>
<accession>A0A0F9NQX6</accession>
<sequence>MPYDFNWLYNAISGSSSAESSTPSSRVPTPSASDLATAGSIGATALYGVS</sequence>
<gene>
    <name evidence="2" type="ORF">LCGC14_1230600</name>
</gene>
<reference evidence="2" key="1">
    <citation type="journal article" date="2015" name="Nature">
        <title>Complex archaea that bridge the gap between prokaryotes and eukaryotes.</title>
        <authorList>
            <person name="Spang A."/>
            <person name="Saw J.H."/>
            <person name="Jorgensen S.L."/>
            <person name="Zaremba-Niedzwiedzka K."/>
            <person name="Martijn J."/>
            <person name="Lind A.E."/>
            <person name="van Eijk R."/>
            <person name="Schleper C."/>
            <person name="Guy L."/>
            <person name="Ettema T.J."/>
        </authorList>
    </citation>
    <scope>NUCLEOTIDE SEQUENCE</scope>
</reference>
<protein>
    <submittedName>
        <fullName evidence="2">Uncharacterized protein</fullName>
    </submittedName>
</protein>
<name>A0A0F9NQX6_9ZZZZ</name>
<proteinExistence type="predicted"/>
<feature type="non-terminal residue" evidence="2">
    <location>
        <position position="50"/>
    </location>
</feature>